<dbReference type="AlphaFoldDB" id="A0A137PEG6"/>
<gene>
    <name evidence="1" type="ORF">CONCODRAFT_3610</name>
</gene>
<reference evidence="1 2" key="1">
    <citation type="journal article" date="2015" name="Genome Biol. Evol.">
        <title>Phylogenomic analyses indicate that early fungi evolved digesting cell walls of algal ancestors of land plants.</title>
        <authorList>
            <person name="Chang Y."/>
            <person name="Wang S."/>
            <person name="Sekimoto S."/>
            <person name="Aerts A.L."/>
            <person name="Choi C."/>
            <person name="Clum A."/>
            <person name="LaButti K.M."/>
            <person name="Lindquist E.A."/>
            <person name="Yee Ngan C."/>
            <person name="Ohm R.A."/>
            <person name="Salamov A.A."/>
            <person name="Grigoriev I.V."/>
            <person name="Spatafora J.W."/>
            <person name="Berbee M.L."/>
        </authorList>
    </citation>
    <scope>NUCLEOTIDE SEQUENCE [LARGE SCALE GENOMIC DNA]</scope>
    <source>
        <strain evidence="1 2">NRRL 28638</strain>
    </source>
</reference>
<accession>A0A137PEG6</accession>
<dbReference type="Proteomes" id="UP000070444">
    <property type="component" value="Unassembled WGS sequence"/>
</dbReference>
<protein>
    <submittedName>
        <fullName evidence="1">Uncharacterized protein</fullName>
    </submittedName>
</protein>
<proteinExistence type="predicted"/>
<evidence type="ECO:0000313" key="1">
    <source>
        <dbReference type="EMBL" id="KXN73380.1"/>
    </source>
</evidence>
<sequence length="67" mass="7765">MVIKAKSFSNIIFILNRTDISGSKVVKNNIKYRFGERKEKSTFTYSNKSEKEKYGANKLEAQTPCKR</sequence>
<organism evidence="1 2">
    <name type="scientific">Conidiobolus coronatus (strain ATCC 28846 / CBS 209.66 / NRRL 28638)</name>
    <name type="common">Delacroixia coronata</name>
    <dbReference type="NCBI Taxonomy" id="796925"/>
    <lineage>
        <taxon>Eukaryota</taxon>
        <taxon>Fungi</taxon>
        <taxon>Fungi incertae sedis</taxon>
        <taxon>Zoopagomycota</taxon>
        <taxon>Entomophthoromycotina</taxon>
        <taxon>Entomophthoromycetes</taxon>
        <taxon>Entomophthorales</taxon>
        <taxon>Ancylistaceae</taxon>
        <taxon>Conidiobolus</taxon>
    </lineage>
</organism>
<dbReference type="EMBL" id="KQ964437">
    <property type="protein sequence ID" value="KXN73380.1"/>
    <property type="molecule type" value="Genomic_DNA"/>
</dbReference>
<keyword evidence="2" id="KW-1185">Reference proteome</keyword>
<name>A0A137PEG6_CONC2</name>
<evidence type="ECO:0000313" key="2">
    <source>
        <dbReference type="Proteomes" id="UP000070444"/>
    </source>
</evidence>